<keyword evidence="6" id="KW-1185">Reference proteome</keyword>
<dbReference type="InterPro" id="IPR000504">
    <property type="entry name" value="RRM_dom"/>
</dbReference>
<evidence type="ECO:0000256" key="2">
    <source>
        <dbReference type="PROSITE-ProRule" id="PRU00176"/>
    </source>
</evidence>
<feature type="region of interest" description="Disordered" evidence="3">
    <location>
        <begin position="207"/>
        <end position="230"/>
    </location>
</feature>
<evidence type="ECO:0000313" key="6">
    <source>
        <dbReference type="Proteomes" id="UP000736164"/>
    </source>
</evidence>
<dbReference type="Proteomes" id="UP000736164">
    <property type="component" value="Unassembled WGS sequence"/>
</dbReference>
<sequence length="230" mass="25171">MICFPIFQESCLSIFVNKKSLASLESWKESQGVSLVQVNGQRIYGSPPAGWRGPAPSHSCEVFISNIPRDVFEDKLVPLFEKVGQLYEFRLMMNFSGQNRGFAFAKYREPRGARAAVLWLHRYELPGGCRLAVVKSVEKRRLLIGGLPRALAGSQLQGALRHLAEGVASVTVPPGPAESETAFAVAEYVSHRAASMAKKVVCEGTSLPPSRQLSEQYSALPSATNGRFSE</sequence>
<dbReference type="PROSITE" id="PS50102">
    <property type="entry name" value="RRM"/>
    <property type="match status" value="1"/>
</dbReference>
<accession>A0A8J7TAP6</accession>
<name>A0A8J7TAP6_ATRSP</name>
<dbReference type="Gene3D" id="3.30.70.330">
    <property type="match status" value="1"/>
</dbReference>
<dbReference type="PANTHER" id="PTHR21245">
    <property type="entry name" value="HETEROGENEOUS NUCLEAR RIBONUCLEOPROTEIN"/>
    <property type="match status" value="1"/>
</dbReference>
<evidence type="ECO:0000259" key="4">
    <source>
        <dbReference type="PROSITE" id="PS50102"/>
    </source>
</evidence>
<dbReference type="InterPro" id="IPR035979">
    <property type="entry name" value="RBD_domain_sf"/>
</dbReference>
<reference evidence="5" key="1">
    <citation type="journal article" date="2021" name="Cell">
        <title>Tracing the genetic footprints of vertebrate landing in non-teleost ray-finned fishes.</title>
        <authorList>
            <person name="Bi X."/>
            <person name="Wang K."/>
            <person name="Yang L."/>
            <person name="Pan H."/>
            <person name="Jiang H."/>
            <person name="Wei Q."/>
            <person name="Fang M."/>
            <person name="Yu H."/>
            <person name="Zhu C."/>
            <person name="Cai Y."/>
            <person name="He Y."/>
            <person name="Gan X."/>
            <person name="Zeng H."/>
            <person name="Yu D."/>
            <person name="Zhu Y."/>
            <person name="Jiang H."/>
            <person name="Qiu Q."/>
            <person name="Yang H."/>
            <person name="Zhang Y.E."/>
            <person name="Wang W."/>
            <person name="Zhu M."/>
            <person name="He S."/>
            <person name="Zhang G."/>
        </authorList>
    </citation>
    <scope>NUCLEOTIDE SEQUENCE</scope>
    <source>
        <strain evidence="5">Allg_001</strain>
    </source>
</reference>
<feature type="non-terminal residue" evidence="5">
    <location>
        <position position="230"/>
    </location>
</feature>
<keyword evidence="1 2" id="KW-0694">RNA-binding</keyword>
<proteinExistence type="predicted"/>
<dbReference type="Pfam" id="PF00076">
    <property type="entry name" value="RRM_1"/>
    <property type="match status" value="1"/>
</dbReference>
<dbReference type="AlphaFoldDB" id="A0A8J7TAP6"/>
<comment type="caution">
    <text evidence="5">The sequence shown here is derived from an EMBL/GenBank/DDBJ whole genome shotgun (WGS) entry which is preliminary data.</text>
</comment>
<organism evidence="5 6">
    <name type="scientific">Atractosteus spatula</name>
    <name type="common">Alligator gar</name>
    <name type="synonym">Lepisosteus spatula</name>
    <dbReference type="NCBI Taxonomy" id="7917"/>
    <lineage>
        <taxon>Eukaryota</taxon>
        <taxon>Metazoa</taxon>
        <taxon>Chordata</taxon>
        <taxon>Craniata</taxon>
        <taxon>Vertebrata</taxon>
        <taxon>Euteleostomi</taxon>
        <taxon>Actinopterygii</taxon>
        <taxon>Neopterygii</taxon>
        <taxon>Holostei</taxon>
        <taxon>Semionotiformes</taxon>
        <taxon>Lepisosteidae</taxon>
        <taxon>Atractosteus</taxon>
    </lineage>
</organism>
<dbReference type="InterPro" id="IPR012677">
    <property type="entry name" value="Nucleotide-bd_a/b_plait_sf"/>
</dbReference>
<dbReference type="EMBL" id="JAAWVO010030348">
    <property type="protein sequence ID" value="MBN3316519.1"/>
    <property type="molecule type" value="Genomic_DNA"/>
</dbReference>
<dbReference type="GO" id="GO:0003723">
    <property type="term" value="F:RNA binding"/>
    <property type="evidence" value="ECO:0007669"/>
    <property type="project" value="UniProtKB-UniRule"/>
</dbReference>
<protein>
    <submittedName>
        <fullName evidence="5">DND1 protein</fullName>
    </submittedName>
</protein>
<evidence type="ECO:0000256" key="3">
    <source>
        <dbReference type="SAM" id="MobiDB-lite"/>
    </source>
</evidence>
<dbReference type="SUPFAM" id="SSF54928">
    <property type="entry name" value="RNA-binding domain, RBD"/>
    <property type="match status" value="1"/>
</dbReference>
<feature type="domain" description="RRM" evidence="4">
    <location>
        <begin position="60"/>
        <end position="138"/>
    </location>
</feature>
<evidence type="ECO:0000256" key="1">
    <source>
        <dbReference type="ARBA" id="ARBA00022884"/>
    </source>
</evidence>
<dbReference type="SMART" id="SM00360">
    <property type="entry name" value="RRM"/>
    <property type="match status" value="2"/>
</dbReference>
<evidence type="ECO:0000313" key="5">
    <source>
        <dbReference type="EMBL" id="MBN3316519.1"/>
    </source>
</evidence>
<feature type="non-terminal residue" evidence="5">
    <location>
        <position position="1"/>
    </location>
</feature>
<gene>
    <name evidence="5" type="primary">Dnd1</name>
    <name evidence="5" type="ORF">GTO95_0006960</name>
</gene>